<protein>
    <submittedName>
        <fullName evidence="9">Precorrin-3B C(17)-methyltransferase</fullName>
        <ecNumber evidence="9">2.1.1.131</ecNumber>
    </submittedName>
</protein>
<evidence type="ECO:0000256" key="1">
    <source>
        <dbReference type="ARBA" id="ARBA00004953"/>
    </source>
</evidence>
<evidence type="ECO:0000256" key="5">
    <source>
        <dbReference type="ARBA" id="ARBA00022691"/>
    </source>
</evidence>
<evidence type="ECO:0000259" key="7">
    <source>
        <dbReference type="Pfam" id="PF00590"/>
    </source>
</evidence>
<evidence type="ECO:0000259" key="8">
    <source>
        <dbReference type="Pfam" id="PF02570"/>
    </source>
</evidence>
<accession>A0A7J3M302</accession>
<dbReference type="InterPro" id="IPR000878">
    <property type="entry name" value="4pyrrol_Mease"/>
</dbReference>
<feature type="domain" description="Tetrapyrrole methylase" evidence="7">
    <location>
        <begin position="9"/>
        <end position="212"/>
    </location>
</feature>
<comment type="caution">
    <text evidence="9">The sequence shown here is derived from an EMBL/GenBank/DDBJ whole genome shotgun (WGS) entry which is preliminary data.</text>
</comment>
<dbReference type="GO" id="GO:0009236">
    <property type="term" value="P:cobalamin biosynthetic process"/>
    <property type="evidence" value="ECO:0007669"/>
    <property type="project" value="UniProtKB-UniPathway"/>
</dbReference>
<sequence length="439" mass="47837">MLRLQSQGKLYVVGIGAGKGLLTLKALEAIEKSEYIVGYKRYVEEISDFIKHKKLVTTGMREEMKRVEIAVELAKNSVVSLVSGGDPSIYGILPFVYEYLMERNIDVDIEVIPGVSAVNAVSSLLGCPISGDHVVISLSDLLVPWNVIESRLVYALQGDFVIAIYNPSSSSRRRNLVKAMELIYALRGDLQIGVVKNAFRNGQNVSLMRVSEIIENPEVIDMNTTLIVPNSETIVKNGKMFTPRKSRVAKMGAKTIKAVEIAEKSSEILRKFVPGNTLKDEILRRCIATTGDPSFAEIVQFKGDPEEGVKAIRDGARIIVDVKMVKVGLRASSICATDFAEGDDTRTASGFRKIAKLIEGSVVAIGNSPSAAIAVYELAEKYRPRFIVATPVGFVNAEESKLRISSLDLPSITTKGSKGGSNVCAAILNCLIEYAERSD</sequence>
<dbReference type="EC" id="2.1.1.131" evidence="9"/>
<dbReference type="InterPro" id="IPR014776">
    <property type="entry name" value="4pyrrole_Mease_sub2"/>
</dbReference>
<dbReference type="Gene3D" id="3.40.1010.10">
    <property type="entry name" value="Cobalt-precorrin-4 Transmethylase, Domain 1"/>
    <property type="match status" value="1"/>
</dbReference>
<dbReference type="SUPFAM" id="SSF53790">
    <property type="entry name" value="Tetrapyrrole methylase"/>
    <property type="match status" value="1"/>
</dbReference>
<evidence type="ECO:0000313" key="9">
    <source>
        <dbReference type="EMBL" id="HGT82745.1"/>
    </source>
</evidence>
<dbReference type="Gene3D" id="3.30.950.10">
    <property type="entry name" value="Methyltransferase, Cobalt-precorrin-4 Transmethylase, Domain 2"/>
    <property type="match status" value="1"/>
</dbReference>
<name>A0A7J3M302_ARCFL</name>
<feature type="domain" description="Cobalamin biosynthesis precorrin-8X methylmutase CobH/CbiC" evidence="8">
    <location>
        <begin position="260"/>
        <end position="433"/>
    </location>
</feature>
<dbReference type="GO" id="GO:0030789">
    <property type="term" value="F:precorrin-3B C17-methyltransferase activity"/>
    <property type="evidence" value="ECO:0007669"/>
    <property type="project" value="UniProtKB-EC"/>
</dbReference>
<dbReference type="InterPro" id="IPR036588">
    <property type="entry name" value="CobH/CbiC_sf"/>
</dbReference>
<keyword evidence="4 9" id="KW-0808">Transferase</keyword>
<dbReference type="UniPathway" id="UPA00148"/>
<evidence type="ECO:0000256" key="6">
    <source>
        <dbReference type="ARBA" id="ARBA00023235"/>
    </source>
</evidence>
<dbReference type="PANTHER" id="PTHR47036:SF1">
    <property type="entry name" value="COBALT-FACTOR III C(17)-METHYLTRANSFERASE-RELATED"/>
    <property type="match status" value="1"/>
</dbReference>
<reference evidence="9" key="1">
    <citation type="journal article" date="2020" name="mSystems">
        <title>Genome- and Community-Level Interaction Insights into Carbon Utilization and Element Cycling Functions of Hydrothermarchaeota in Hydrothermal Sediment.</title>
        <authorList>
            <person name="Zhou Z."/>
            <person name="Liu Y."/>
            <person name="Xu W."/>
            <person name="Pan J."/>
            <person name="Luo Z.H."/>
            <person name="Li M."/>
        </authorList>
    </citation>
    <scope>NUCLEOTIDE SEQUENCE [LARGE SCALE GENOMIC DNA]</scope>
    <source>
        <strain evidence="9">SpSt-587</strain>
    </source>
</reference>
<dbReference type="Gene3D" id="3.40.50.10230">
    <property type="entry name" value="Cobalamin biosynthesis CobH/CbiC, precorrin-8X methylmutase"/>
    <property type="match status" value="1"/>
</dbReference>
<dbReference type="InterPro" id="IPR003722">
    <property type="entry name" value="Cbl_synth_CobH/CbiC"/>
</dbReference>
<dbReference type="GO" id="GO:0032259">
    <property type="term" value="P:methylation"/>
    <property type="evidence" value="ECO:0007669"/>
    <property type="project" value="UniProtKB-KW"/>
</dbReference>
<organism evidence="9">
    <name type="scientific">Archaeoglobus fulgidus</name>
    <dbReference type="NCBI Taxonomy" id="2234"/>
    <lineage>
        <taxon>Archaea</taxon>
        <taxon>Methanobacteriati</taxon>
        <taxon>Methanobacteriota</taxon>
        <taxon>Archaeoglobi</taxon>
        <taxon>Archaeoglobales</taxon>
        <taxon>Archaeoglobaceae</taxon>
        <taxon>Archaeoglobus</taxon>
    </lineage>
</organism>
<keyword evidence="6" id="KW-0413">Isomerase</keyword>
<dbReference type="Pfam" id="PF02570">
    <property type="entry name" value="CbiC"/>
    <property type="match status" value="1"/>
</dbReference>
<keyword evidence="2" id="KW-0169">Cobalamin biosynthesis</keyword>
<evidence type="ECO:0000256" key="4">
    <source>
        <dbReference type="ARBA" id="ARBA00022679"/>
    </source>
</evidence>
<dbReference type="Pfam" id="PF00590">
    <property type="entry name" value="TP_methylase"/>
    <property type="match status" value="1"/>
</dbReference>
<proteinExistence type="predicted"/>
<dbReference type="AlphaFoldDB" id="A0A7J3M302"/>
<dbReference type="InterPro" id="IPR014777">
    <property type="entry name" value="4pyrrole_Mease_sub1"/>
</dbReference>
<keyword evidence="5" id="KW-0949">S-adenosyl-L-methionine</keyword>
<dbReference type="GO" id="GO:0016993">
    <property type="term" value="F:precorrin-8X methylmutase activity"/>
    <property type="evidence" value="ECO:0007669"/>
    <property type="project" value="InterPro"/>
</dbReference>
<dbReference type="PANTHER" id="PTHR47036">
    <property type="entry name" value="COBALT-FACTOR III C(17)-METHYLTRANSFERASE-RELATED"/>
    <property type="match status" value="1"/>
</dbReference>
<dbReference type="InterPro" id="IPR051810">
    <property type="entry name" value="Precorrin_MeTrfase"/>
</dbReference>
<dbReference type="InterPro" id="IPR006363">
    <property type="entry name" value="Cbl_synth_CobJ/CibH_dom"/>
</dbReference>
<comment type="pathway">
    <text evidence="1">Cofactor biosynthesis; adenosylcobalamin biosynthesis.</text>
</comment>
<gene>
    <name evidence="9" type="primary">cobJ</name>
    <name evidence="9" type="ORF">ENT52_03365</name>
</gene>
<dbReference type="EMBL" id="DSYZ01000074">
    <property type="protein sequence ID" value="HGT82745.1"/>
    <property type="molecule type" value="Genomic_DNA"/>
</dbReference>
<evidence type="ECO:0000256" key="2">
    <source>
        <dbReference type="ARBA" id="ARBA00022573"/>
    </source>
</evidence>
<dbReference type="InterPro" id="IPR035996">
    <property type="entry name" value="4pyrrol_Methylase_sf"/>
</dbReference>
<evidence type="ECO:0000256" key="3">
    <source>
        <dbReference type="ARBA" id="ARBA00022603"/>
    </source>
</evidence>
<dbReference type="CDD" id="cd11646">
    <property type="entry name" value="Precorrin_3B_C17_MT"/>
    <property type="match status" value="1"/>
</dbReference>
<dbReference type="SUPFAM" id="SSF63965">
    <property type="entry name" value="Precorrin-8X methylmutase CbiC/CobH"/>
    <property type="match status" value="1"/>
</dbReference>
<keyword evidence="3 9" id="KW-0489">Methyltransferase</keyword>
<dbReference type="NCBIfam" id="TIGR01466">
    <property type="entry name" value="cobJ_cbiH"/>
    <property type="match status" value="1"/>
</dbReference>